<dbReference type="AlphaFoldDB" id="A0A317JQX0"/>
<organism evidence="1 2">
    <name type="scientific">Candidatus Cerribacteria bacterium 'Amazon FNV 2010 28 9'</name>
    <dbReference type="NCBI Taxonomy" id="2081795"/>
    <lineage>
        <taxon>Bacteria</taxon>
        <taxon>Candidatus Cerribacteria</taxon>
    </lineage>
</organism>
<proteinExistence type="predicted"/>
<evidence type="ECO:0000313" key="1">
    <source>
        <dbReference type="EMBL" id="PWU22441.1"/>
    </source>
</evidence>
<gene>
    <name evidence="1" type="ORF">C5B42_06090</name>
</gene>
<sequence>MTEVTAKYHEVNGAAIQPWEGNIPVFDLAVFSQLLQDENREVFDLRFIDVDGNLLTKEEAKKRLVDENAEELKS</sequence>
<accession>A0A317JQX0</accession>
<name>A0A317JQX0_9BACT</name>
<dbReference type="EMBL" id="PSRQ01000064">
    <property type="protein sequence ID" value="PWU22441.1"/>
    <property type="molecule type" value="Genomic_DNA"/>
</dbReference>
<reference evidence="1 2" key="1">
    <citation type="submission" date="2018-02" db="EMBL/GenBank/DDBJ databases">
        <title>Genomic Reconstructions from Amazon Rainforest and Pasture Soil Reveal Novel Insights into the Physiology of Candidate Phyla in Tropical Sites.</title>
        <authorList>
            <person name="Kroeger M.E."/>
            <person name="Delmont T."/>
            <person name="Eren A.M."/>
            <person name="Guo J."/>
            <person name="Meyer K.M."/>
            <person name="Khan K."/>
            <person name="Rodrigues J.L.M."/>
            <person name="Bohannan B.J.M."/>
            <person name="Tringe S."/>
            <person name="Borges C.D."/>
            <person name="Tiedje J."/>
            <person name="Tsai S.M."/>
            <person name="Nusslein K."/>
        </authorList>
    </citation>
    <scope>NUCLEOTIDE SEQUENCE [LARGE SCALE GENOMIC DNA]</scope>
    <source>
        <strain evidence="1">Amazon FNV 2010 28 9</strain>
    </source>
</reference>
<dbReference type="Proteomes" id="UP000246104">
    <property type="component" value="Unassembled WGS sequence"/>
</dbReference>
<comment type="caution">
    <text evidence="1">The sequence shown here is derived from an EMBL/GenBank/DDBJ whole genome shotgun (WGS) entry which is preliminary data.</text>
</comment>
<evidence type="ECO:0000313" key="2">
    <source>
        <dbReference type="Proteomes" id="UP000246104"/>
    </source>
</evidence>
<protein>
    <submittedName>
        <fullName evidence="1">Uncharacterized protein</fullName>
    </submittedName>
</protein>